<feature type="region of interest" description="Disordered" evidence="1">
    <location>
        <begin position="1"/>
        <end position="24"/>
    </location>
</feature>
<protein>
    <submittedName>
        <fullName evidence="2">Uncharacterized protein</fullName>
    </submittedName>
</protein>
<accession>A0AAD7FKH4</accession>
<feature type="compositionally biased region" description="Basic and acidic residues" evidence="1">
    <location>
        <begin position="1"/>
        <end position="18"/>
    </location>
</feature>
<reference evidence="2" key="1">
    <citation type="submission" date="2023-03" db="EMBL/GenBank/DDBJ databases">
        <title>Massive genome expansion in bonnet fungi (Mycena s.s.) driven by repeated elements and novel gene families across ecological guilds.</title>
        <authorList>
            <consortium name="Lawrence Berkeley National Laboratory"/>
            <person name="Harder C.B."/>
            <person name="Miyauchi S."/>
            <person name="Viragh M."/>
            <person name="Kuo A."/>
            <person name="Thoen E."/>
            <person name="Andreopoulos B."/>
            <person name="Lu D."/>
            <person name="Skrede I."/>
            <person name="Drula E."/>
            <person name="Henrissat B."/>
            <person name="Morin E."/>
            <person name="Kohler A."/>
            <person name="Barry K."/>
            <person name="LaButti K."/>
            <person name="Morin E."/>
            <person name="Salamov A."/>
            <person name="Lipzen A."/>
            <person name="Mereny Z."/>
            <person name="Hegedus B."/>
            <person name="Baldrian P."/>
            <person name="Stursova M."/>
            <person name="Weitz H."/>
            <person name="Taylor A."/>
            <person name="Grigoriev I.V."/>
            <person name="Nagy L.G."/>
            <person name="Martin F."/>
            <person name="Kauserud H."/>
        </authorList>
    </citation>
    <scope>NUCLEOTIDE SEQUENCE</scope>
    <source>
        <strain evidence="2">9284</strain>
    </source>
</reference>
<gene>
    <name evidence="2" type="ORF">FB45DRAFT_869360</name>
</gene>
<comment type="caution">
    <text evidence="2">The sequence shown here is derived from an EMBL/GenBank/DDBJ whole genome shotgun (WGS) entry which is preliminary data.</text>
</comment>
<evidence type="ECO:0000313" key="3">
    <source>
        <dbReference type="Proteomes" id="UP001221142"/>
    </source>
</evidence>
<dbReference type="Proteomes" id="UP001221142">
    <property type="component" value="Unassembled WGS sequence"/>
</dbReference>
<evidence type="ECO:0000256" key="1">
    <source>
        <dbReference type="SAM" id="MobiDB-lite"/>
    </source>
</evidence>
<proteinExistence type="predicted"/>
<name>A0AAD7FKH4_9AGAR</name>
<keyword evidence="3" id="KW-1185">Reference proteome</keyword>
<feature type="compositionally biased region" description="Polar residues" evidence="1">
    <location>
        <begin position="66"/>
        <end position="84"/>
    </location>
</feature>
<sequence length="100" mass="11150">MMDVERWVHGGEKQEASRAVHGPMSGPVPLSRLWFWAAEMVTRTPAELGLIHVQRVKVIDKEAAKSSKNSPKITENGTDPTTDTDVIEKSATPLWRENGR</sequence>
<feature type="region of interest" description="Disordered" evidence="1">
    <location>
        <begin position="63"/>
        <end position="100"/>
    </location>
</feature>
<dbReference type="AlphaFoldDB" id="A0AAD7FKH4"/>
<evidence type="ECO:0000313" key="2">
    <source>
        <dbReference type="EMBL" id="KAJ7624429.1"/>
    </source>
</evidence>
<dbReference type="EMBL" id="JARKIF010000013">
    <property type="protein sequence ID" value="KAJ7624429.1"/>
    <property type="molecule type" value="Genomic_DNA"/>
</dbReference>
<organism evidence="2 3">
    <name type="scientific">Roridomyces roridus</name>
    <dbReference type="NCBI Taxonomy" id="1738132"/>
    <lineage>
        <taxon>Eukaryota</taxon>
        <taxon>Fungi</taxon>
        <taxon>Dikarya</taxon>
        <taxon>Basidiomycota</taxon>
        <taxon>Agaricomycotina</taxon>
        <taxon>Agaricomycetes</taxon>
        <taxon>Agaricomycetidae</taxon>
        <taxon>Agaricales</taxon>
        <taxon>Marasmiineae</taxon>
        <taxon>Mycenaceae</taxon>
        <taxon>Roridomyces</taxon>
    </lineage>
</organism>